<dbReference type="InterPro" id="IPR028081">
    <property type="entry name" value="Leu-bd"/>
</dbReference>
<evidence type="ECO:0000256" key="2">
    <source>
        <dbReference type="ARBA" id="ARBA00022729"/>
    </source>
</evidence>
<protein>
    <submittedName>
        <fullName evidence="6">Amino acid/amide ABC transporter substrate-binding protein, HAAT family</fullName>
    </submittedName>
</protein>
<reference evidence="7" key="1">
    <citation type="submission" date="2016-10" db="EMBL/GenBank/DDBJ databases">
        <authorList>
            <person name="Varghese N."/>
            <person name="Submissions S."/>
        </authorList>
    </citation>
    <scope>NUCLEOTIDE SEQUENCE [LARGE SCALE GENOMIC DNA]</scope>
    <source>
        <strain evidence="7">DSM 17465</strain>
    </source>
</reference>
<feature type="chain" id="PRO_5010180439" evidence="4">
    <location>
        <begin position="29"/>
        <end position="400"/>
    </location>
</feature>
<dbReference type="CDD" id="cd06328">
    <property type="entry name" value="PBP1_SBP-like"/>
    <property type="match status" value="1"/>
</dbReference>
<accession>A0A1I7CM45</accession>
<dbReference type="PANTHER" id="PTHR30483">
    <property type="entry name" value="LEUCINE-SPECIFIC-BINDING PROTEIN"/>
    <property type="match status" value="1"/>
</dbReference>
<evidence type="ECO:0000313" key="6">
    <source>
        <dbReference type="EMBL" id="SFU00506.1"/>
    </source>
</evidence>
<dbReference type="RefSeq" id="WP_054784252.1">
    <property type="nucleotide sequence ID" value="NZ_FPBD01000006.1"/>
</dbReference>
<dbReference type="Proteomes" id="UP000183371">
    <property type="component" value="Unassembled WGS sequence"/>
</dbReference>
<keyword evidence="2 4" id="KW-0732">Signal</keyword>
<feature type="domain" description="Leucine-binding protein" evidence="5">
    <location>
        <begin position="31"/>
        <end position="372"/>
    </location>
</feature>
<dbReference type="PANTHER" id="PTHR30483:SF6">
    <property type="entry name" value="PERIPLASMIC BINDING PROTEIN OF ABC TRANSPORTER FOR NATURAL AMINO ACIDS"/>
    <property type="match status" value="1"/>
</dbReference>
<dbReference type="Gene3D" id="3.40.50.2300">
    <property type="match status" value="2"/>
</dbReference>
<dbReference type="AlphaFoldDB" id="A0A1I7CM45"/>
<keyword evidence="3" id="KW-0813">Transport</keyword>
<dbReference type="InterPro" id="IPR051010">
    <property type="entry name" value="BCAA_transport"/>
</dbReference>
<dbReference type="Pfam" id="PF13458">
    <property type="entry name" value="Peripla_BP_6"/>
    <property type="match status" value="1"/>
</dbReference>
<dbReference type="SUPFAM" id="SSF53822">
    <property type="entry name" value="Periplasmic binding protein-like I"/>
    <property type="match status" value="1"/>
</dbReference>
<dbReference type="EMBL" id="FPBD01000006">
    <property type="protein sequence ID" value="SFU00506.1"/>
    <property type="molecule type" value="Genomic_DNA"/>
</dbReference>
<keyword evidence="7" id="KW-1185">Reference proteome</keyword>
<evidence type="ECO:0000313" key="7">
    <source>
        <dbReference type="Proteomes" id="UP000183371"/>
    </source>
</evidence>
<sequence length="400" mass="43382">MHKLLRAAAVSLAASAFALSVSSSISSAEEPIKIAHIYGKTGPFEAYAKQSHVGLMMGLEYATGGTMEIDGRKIEVIEKDSQLKPDIGRAMLAEAYGDDEVDLAIGPVSSGVALAMLPVAEEYEKLLIVEPAVADSITGANFNRYIFRTSRNSSQDAIANAVALGQDGASIATLAQDYAFGRDGVAAFRNAIAKTNAKLVFEEYAPTDTKDFTASAQRIFEALKDEEGRKFLFVIWAGGGNPLAKINAMNPERYGIEIATGGNILAALKAYKAMPGMEGATYYYYEIPKNPVNDWLVKEHVARYNSPPDFFTAGGMAAGIAAVEAIRKAGSTDTEELIIAMEGMEFEGPKGLMKFRAEDHQALQSMYHFKIRVDPEVEWGIPELVRELTIEDMDIPIQNQ</sequence>
<keyword evidence="3" id="KW-0029">Amino-acid transport</keyword>
<evidence type="ECO:0000256" key="1">
    <source>
        <dbReference type="ARBA" id="ARBA00010062"/>
    </source>
</evidence>
<comment type="similarity">
    <text evidence="1">Belongs to the leucine-binding protein family.</text>
</comment>
<dbReference type="GO" id="GO:0006865">
    <property type="term" value="P:amino acid transport"/>
    <property type="evidence" value="ECO:0007669"/>
    <property type="project" value="UniProtKB-KW"/>
</dbReference>
<name>A0A1I7CM45_9HYPH</name>
<feature type="signal peptide" evidence="4">
    <location>
        <begin position="1"/>
        <end position="28"/>
    </location>
</feature>
<evidence type="ECO:0000256" key="4">
    <source>
        <dbReference type="SAM" id="SignalP"/>
    </source>
</evidence>
<organism evidence="6 7">
    <name type="scientific">Pseudovibrio denitrificans</name>
    <dbReference type="NCBI Taxonomy" id="258256"/>
    <lineage>
        <taxon>Bacteria</taxon>
        <taxon>Pseudomonadati</taxon>
        <taxon>Pseudomonadota</taxon>
        <taxon>Alphaproteobacteria</taxon>
        <taxon>Hyphomicrobiales</taxon>
        <taxon>Stappiaceae</taxon>
        <taxon>Pseudovibrio</taxon>
    </lineage>
</organism>
<dbReference type="InterPro" id="IPR028082">
    <property type="entry name" value="Peripla_BP_I"/>
</dbReference>
<evidence type="ECO:0000256" key="3">
    <source>
        <dbReference type="ARBA" id="ARBA00022970"/>
    </source>
</evidence>
<gene>
    <name evidence="6" type="ORF">SAMN05444141_106140</name>
</gene>
<proteinExistence type="inferred from homology"/>
<evidence type="ECO:0000259" key="5">
    <source>
        <dbReference type="Pfam" id="PF13458"/>
    </source>
</evidence>